<sequence length="163" mass="17451">MASNFEYSVSYPFGVAALWPLFSSEQYWRDLIEATNAEHGSLVSFSHDGNKVTVATKQGVGAEELPSVVTAVRPGDVEIPRTIDFVNAGDQIIGQMEASVSGAPAKIHGDITIGGDPARAEYHGNCEVGIPFVGSKIERAVIDQVKHLLDAERDATIEIAQRG</sequence>
<dbReference type="Proteomes" id="UP001418444">
    <property type="component" value="Unassembled WGS sequence"/>
</dbReference>
<proteinExistence type="predicted"/>
<evidence type="ECO:0000313" key="2">
    <source>
        <dbReference type="Proteomes" id="UP001418444"/>
    </source>
</evidence>
<gene>
    <name evidence="1" type="ORF">GCM10022231_34060</name>
</gene>
<comment type="caution">
    <text evidence="1">The sequence shown here is derived from an EMBL/GenBank/DDBJ whole genome shotgun (WGS) entry which is preliminary data.</text>
</comment>
<organism evidence="1 2">
    <name type="scientific">Gordonia caeni</name>
    <dbReference type="NCBI Taxonomy" id="1007097"/>
    <lineage>
        <taxon>Bacteria</taxon>
        <taxon>Bacillati</taxon>
        <taxon>Actinomycetota</taxon>
        <taxon>Actinomycetes</taxon>
        <taxon>Mycobacteriales</taxon>
        <taxon>Gordoniaceae</taxon>
        <taxon>Gordonia</taxon>
    </lineage>
</organism>
<evidence type="ECO:0000313" key="1">
    <source>
        <dbReference type="EMBL" id="GAA3969938.1"/>
    </source>
</evidence>
<keyword evidence="2" id="KW-1185">Reference proteome</keyword>
<dbReference type="Pfam" id="PF10698">
    <property type="entry name" value="DUF2505"/>
    <property type="match status" value="1"/>
</dbReference>
<dbReference type="InterPro" id="IPR019639">
    <property type="entry name" value="DUF2505"/>
</dbReference>
<dbReference type="EMBL" id="BAAAZW010000013">
    <property type="protein sequence ID" value="GAA3969938.1"/>
    <property type="molecule type" value="Genomic_DNA"/>
</dbReference>
<accession>A0ABP7PRD4</accession>
<reference evidence="2" key="1">
    <citation type="journal article" date="2019" name="Int. J. Syst. Evol. Microbiol.">
        <title>The Global Catalogue of Microorganisms (GCM) 10K type strain sequencing project: providing services to taxonomists for standard genome sequencing and annotation.</title>
        <authorList>
            <consortium name="The Broad Institute Genomics Platform"/>
            <consortium name="The Broad Institute Genome Sequencing Center for Infectious Disease"/>
            <person name="Wu L."/>
            <person name="Ma J."/>
        </authorList>
    </citation>
    <scope>NUCLEOTIDE SEQUENCE [LARGE SCALE GENOMIC DNA]</scope>
    <source>
        <strain evidence="2">JCM 16923</strain>
    </source>
</reference>
<dbReference type="RefSeq" id="WP_344785748.1">
    <property type="nucleotide sequence ID" value="NZ_BAAAZW010000013.1"/>
</dbReference>
<protein>
    <recommendedName>
        <fullName evidence="3">DUF2505 domain-containing protein</fullName>
    </recommendedName>
</protein>
<name>A0ABP7PRD4_9ACTN</name>
<evidence type="ECO:0008006" key="3">
    <source>
        <dbReference type="Google" id="ProtNLM"/>
    </source>
</evidence>